<dbReference type="InterPro" id="IPR007581">
    <property type="entry name" value="Endonuclease-V"/>
</dbReference>
<keyword evidence="7 10" id="KW-0378">Hydrolase</keyword>
<dbReference type="GO" id="GO:0005737">
    <property type="term" value="C:cytoplasm"/>
    <property type="evidence" value="ECO:0007669"/>
    <property type="project" value="UniProtKB-SubCell"/>
</dbReference>
<comment type="cofactor">
    <cofactor evidence="10">
        <name>Mg(2+)</name>
        <dbReference type="ChEBI" id="CHEBI:18420"/>
    </cofactor>
</comment>
<name>A0A7G1KM68_9NOCA</name>
<dbReference type="NCBIfam" id="NF008629">
    <property type="entry name" value="PRK11617.1"/>
    <property type="match status" value="1"/>
</dbReference>
<keyword evidence="8 10" id="KW-0460">Magnesium</keyword>
<feature type="site" description="Interaction with target DNA" evidence="10">
    <location>
        <position position="96"/>
    </location>
</feature>
<evidence type="ECO:0000256" key="4">
    <source>
        <dbReference type="ARBA" id="ARBA00022723"/>
    </source>
</evidence>
<dbReference type="GO" id="GO:0003727">
    <property type="term" value="F:single-stranded RNA binding"/>
    <property type="evidence" value="ECO:0007669"/>
    <property type="project" value="TreeGrafter"/>
</dbReference>
<evidence type="ECO:0000313" key="13">
    <source>
        <dbReference type="Proteomes" id="UP000516173"/>
    </source>
</evidence>
<comment type="subcellular location">
    <subcellularLocation>
        <location evidence="1 10">Cytoplasm</location>
    </subcellularLocation>
</comment>
<keyword evidence="2 10" id="KW-0963">Cytoplasm</keyword>
<evidence type="ECO:0000256" key="1">
    <source>
        <dbReference type="ARBA" id="ARBA00004496"/>
    </source>
</evidence>
<keyword evidence="3 10" id="KW-0540">Nuclease</keyword>
<dbReference type="GO" id="GO:0006281">
    <property type="term" value="P:DNA repair"/>
    <property type="evidence" value="ECO:0007669"/>
    <property type="project" value="UniProtKB-UniRule"/>
</dbReference>
<organism evidence="12 13">
    <name type="scientific">Nocardia wallacei</name>
    <dbReference type="NCBI Taxonomy" id="480035"/>
    <lineage>
        <taxon>Bacteria</taxon>
        <taxon>Bacillati</taxon>
        <taxon>Actinomycetota</taxon>
        <taxon>Actinomycetes</taxon>
        <taxon>Mycobacteriales</taxon>
        <taxon>Nocardiaceae</taxon>
        <taxon>Nocardia</taxon>
    </lineage>
</organism>
<dbReference type="GeneID" id="80346754"/>
<comment type="catalytic activity">
    <reaction evidence="10">
        <text>Endonucleolytic cleavage at apurinic or apyrimidinic sites to products with a 5'-phosphate.</text>
        <dbReference type="EC" id="3.1.21.7"/>
    </reaction>
</comment>
<feature type="binding site" evidence="10">
    <location>
        <position position="126"/>
    </location>
    <ligand>
        <name>Mg(2+)</name>
        <dbReference type="ChEBI" id="CHEBI:18420"/>
    </ligand>
</feature>
<keyword evidence="4 10" id="KW-0479">Metal-binding</keyword>
<keyword evidence="9 10" id="KW-0234">DNA repair</keyword>
<dbReference type="PANTHER" id="PTHR28511">
    <property type="entry name" value="ENDONUCLEASE V"/>
    <property type="match status" value="1"/>
</dbReference>
<dbReference type="AlphaFoldDB" id="A0A7G1KM68"/>
<dbReference type="FunFam" id="3.30.2170.10:FF:000007">
    <property type="entry name" value="Endonuclease V"/>
    <property type="match status" value="1"/>
</dbReference>
<gene>
    <name evidence="10 12" type="primary">nfi</name>
    <name evidence="12" type="ORF">NWFMUON74_21960</name>
</gene>
<keyword evidence="6 10" id="KW-0227">DNA damage</keyword>
<evidence type="ECO:0000256" key="2">
    <source>
        <dbReference type="ARBA" id="ARBA00022490"/>
    </source>
</evidence>
<evidence type="ECO:0000256" key="3">
    <source>
        <dbReference type="ARBA" id="ARBA00022722"/>
    </source>
</evidence>
<dbReference type="Gene3D" id="3.30.2170.10">
    <property type="entry name" value="archaeoglobus fulgidus dsm 4304 superfamily"/>
    <property type="match status" value="1"/>
</dbReference>
<evidence type="ECO:0000256" key="11">
    <source>
        <dbReference type="SAM" id="MobiDB-lite"/>
    </source>
</evidence>
<evidence type="ECO:0000256" key="7">
    <source>
        <dbReference type="ARBA" id="ARBA00022801"/>
    </source>
</evidence>
<dbReference type="KEGG" id="nwl:NWFMUON74_21960"/>
<sequence length="243" mass="25820">MTAPVSKHTPPQAIRIGVGSPVELPTSPESAIEMQERLRTSVDTTDPRPPNFRTVAGLDSAYDDAGQVVAAVVVLDADTLEPVDTATARGEVTFPYVPGLLAFRELPTTLAALEKLGTTPDLLVCDGQGIAHPRRFGLACHLGLITGLPTIGVAKNVLGECEEPAAERGSVSDITLDGEIVGRALRTQRDVKPVYVSVGHRISIDTACAQVLALSPNHRQPETTRRADHLCRTLLRDIAAGEN</sequence>
<dbReference type="GO" id="GO:0016891">
    <property type="term" value="F:RNA endonuclease activity producing 5'-phosphomonoesters, hydrolytic mechanism"/>
    <property type="evidence" value="ECO:0007669"/>
    <property type="project" value="TreeGrafter"/>
</dbReference>
<comment type="function">
    <text evidence="10">DNA repair enzyme involved in the repair of deaminated bases. Selectively cleaves double-stranded DNA at the second phosphodiester bond 3' to a deoxyinosine leaving behind the intact lesion on the nicked DNA.</text>
</comment>
<evidence type="ECO:0000313" key="12">
    <source>
        <dbReference type="EMBL" id="BCK54424.1"/>
    </source>
</evidence>
<keyword evidence="13" id="KW-1185">Reference proteome</keyword>
<reference evidence="12 13" key="1">
    <citation type="submission" date="2020-08" db="EMBL/GenBank/DDBJ databases">
        <title>Genome Sequencing of Nocardia wallacei strain FMUON74 and assembly.</title>
        <authorList>
            <person name="Toyokawa M."/>
            <person name="Uesaka K."/>
        </authorList>
    </citation>
    <scope>NUCLEOTIDE SEQUENCE [LARGE SCALE GENOMIC DNA]</scope>
    <source>
        <strain evidence="12 13">FMUON74</strain>
    </source>
</reference>
<dbReference type="RefSeq" id="WP_187687685.1">
    <property type="nucleotide sequence ID" value="NZ_AP023396.1"/>
</dbReference>
<evidence type="ECO:0000256" key="8">
    <source>
        <dbReference type="ARBA" id="ARBA00022842"/>
    </source>
</evidence>
<evidence type="ECO:0000256" key="10">
    <source>
        <dbReference type="HAMAP-Rule" id="MF_00801"/>
    </source>
</evidence>
<keyword evidence="5 10" id="KW-0255">Endonuclease</keyword>
<comment type="similarity">
    <text evidence="10">Belongs to the endonuclease V family.</text>
</comment>
<evidence type="ECO:0000256" key="5">
    <source>
        <dbReference type="ARBA" id="ARBA00022759"/>
    </source>
</evidence>
<dbReference type="Pfam" id="PF04493">
    <property type="entry name" value="Endonuclease_5"/>
    <property type="match status" value="1"/>
</dbReference>
<dbReference type="CDD" id="cd06559">
    <property type="entry name" value="Endonuclease_V"/>
    <property type="match status" value="1"/>
</dbReference>
<dbReference type="Proteomes" id="UP000516173">
    <property type="component" value="Chromosome"/>
</dbReference>
<dbReference type="PANTHER" id="PTHR28511:SF1">
    <property type="entry name" value="ENDONUCLEASE V"/>
    <property type="match status" value="1"/>
</dbReference>
<proteinExistence type="inferred from homology"/>
<dbReference type="GO" id="GO:0000287">
    <property type="term" value="F:magnesium ion binding"/>
    <property type="evidence" value="ECO:0007669"/>
    <property type="project" value="UniProtKB-UniRule"/>
</dbReference>
<dbReference type="EC" id="3.1.21.7" evidence="10"/>
<feature type="binding site" evidence="10">
    <location>
        <position position="59"/>
    </location>
    <ligand>
        <name>Mg(2+)</name>
        <dbReference type="ChEBI" id="CHEBI:18420"/>
    </ligand>
</feature>
<evidence type="ECO:0000256" key="9">
    <source>
        <dbReference type="ARBA" id="ARBA00023204"/>
    </source>
</evidence>
<protein>
    <recommendedName>
        <fullName evidence="10">Endonuclease V</fullName>
        <ecNumber evidence="10">3.1.21.7</ecNumber>
    </recommendedName>
    <alternativeName>
        <fullName evidence="10">Deoxyinosine 3'endonuclease</fullName>
    </alternativeName>
    <alternativeName>
        <fullName evidence="10">Deoxyribonuclease V</fullName>
        <shortName evidence="10">DNase V</shortName>
    </alternativeName>
</protein>
<accession>A0A7G1KM68</accession>
<dbReference type="HAMAP" id="MF_00801">
    <property type="entry name" value="Endonuclease_5"/>
    <property type="match status" value="1"/>
</dbReference>
<evidence type="ECO:0000256" key="6">
    <source>
        <dbReference type="ARBA" id="ARBA00022763"/>
    </source>
</evidence>
<feature type="region of interest" description="Disordered" evidence="11">
    <location>
        <begin position="1"/>
        <end position="26"/>
    </location>
</feature>
<dbReference type="GO" id="GO:0043737">
    <property type="term" value="F:deoxyribonuclease V activity"/>
    <property type="evidence" value="ECO:0007669"/>
    <property type="project" value="UniProtKB-UniRule"/>
</dbReference>
<dbReference type="EMBL" id="AP023396">
    <property type="protein sequence ID" value="BCK54424.1"/>
    <property type="molecule type" value="Genomic_DNA"/>
</dbReference>